<dbReference type="Proteomes" id="UP000289482">
    <property type="component" value="Unassembled WGS sequence"/>
</dbReference>
<keyword evidence="2" id="KW-1185">Reference proteome</keyword>
<dbReference type="EMBL" id="SDIF01000005">
    <property type="protein sequence ID" value="RXS70466.1"/>
    <property type="molecule type" value="Genomic_DNA"/>
</dbReference>
<comment type="caution">
    <text evidence="1">The sequence shown here is derived from an EMBL/GenBank/DDBJ whole genome shotgun (WGS) entry which is preliminary data.</text>
</comment>
<sequence>MATTARPPPPSRSALAPTSILFVKRERLWACCRCLMRSLRFVRCEGCRRPVSFHRGA</sequence>
<proteinExistence type="predicted"/>
<gene>
    <name evidence="1" type="ORF">EST54_03330</name>
</gene>
<evidence type="ECO:0000313" key="2">
    <source>
        <dbReference type="Proteomes" id="UP000289482"/>
    </source>
</evidence>
<evidence type="ECO:0000313" key="1">
    <source>
        <dbReference type="EMBL" id="RXS70466.1"/>
    </source>
</evidence>
<dbReference type="NCBIfam" id="TIGR01053">
    <property type="entry name" value="LSD1"/>
    <property type="match status" value="1"/>
</dbReference>
<protein>
    <submittedName>
        <fullName evidence="1">Uncharacterized protein</fullName>
    </submittedName>
</protein>
<reference evidence="1 2" key="1">
    <citation type="submission" date="2019-01" db="EMBL/GenBank/DDBJ databases">
        <title>Draft genome sequences of the type strain Streptomyces sioyaensis DSM 40032 and its novel strain, TM32, a thermotolerant antibiotics-producing actinobacterium.</title>
        <authorList>
            <person name="Nakaew N."/>
            <person name="Lumyong S."/>
            <person name="Sloan W.T."/>
            <person name="Sungthong R."/>
        </authorList>
    </citation>
    <scope>NUCLEOTIDE SEQUENCE [LARGE SCALE GENOMIC DNA]</scope>
    <source>
        <strain evidence="1 2">DSM 40032</strain>
    </source>
</reference>
<dbReference type="AlphaFoldDB" id="A0A4Q1RAH2"/>
<accession>A0A4Q1RAH2</accession>
<organism evidence="1 2">
    <name type="scientific">Streptomyces sioyaensis</name>
    <dbReference type="NCBI Taxonomy" id="67364"/>
    <lineage>
        <taxon>Bacteria</taxon>
        <taxon>Bacillati</taxon>
        <taxon>Actinomycetota</taxon>
        <taxon>Actinomycetes</taxon>
        <taxon>Kitasatosporales</taxon>
        <taxon>Streptomycetaceae</taxon>
        <taxon>Streptomyces</taxon>
    </lineage>
</organism>
<name>A0A4Q1RAH2_9ACTN</name>